<dbReference type="Proteomes" id="UP000264071">
    <property type="component" value="Unassembled WGS sequence"/>
</dbReference>
<evidence type="ECO:0000313" key="2">
    <source>
        <dbReference type="EMBL" id="HCT57803.1"/>
    </source>
</evidence>
<gene>
    <name evidence="2" type="ORF">DGD08_11435</name>
</gene>
<protein>
    <submittedName>
        <fullName evidence="2">Uncharacterized protein</fullName>
    </submittedName>
</protein>
<sequence length="154" mass="16171">MHIAPRSVTSIARPSVPITGATILSAIALLLAMPSTAWAQSTAMPQIGTISGGNTVLLESRTVKRTPQEITATLRVPFLKPAKVPGGEWFGSRTLVAVRCAEGTVAVKENRYYADAKFAKVANERIVKIPGYAAPVPGSVPAVAMAHLCKPAKP</sequence>
<reference evidence="2 3" key="1">
    <citation type="journal article" date="2018" name="Nat. Biotechnol.">
        <title>A standardized bacterial taxonomy based on genome phylogeny substantially revises the tree of life.</title>
        <authorList>
            <person name="Parks D.H."/>
            <person name="Chuvochina M."/>
            <person name="Waite D.W."/>
            <person name="Rinke C."/>
            <person name="Skarshewski A."/>
            <person name="Chaumeil P.A."/>
            <person name="Hugenholtz P."/>
        </authorList>
    </citation>
    <scope>NUCLEOTIDE SEQUENCE [LARGE SCALE GENOMIC DNA]</scope>
    <source>
        <strain evidence="2">UBA8844</strain>
    </source>
</reference>
<evidence type="ECO:0000256" key="1">
    <source>
        <dbReference type="SAM" id="SignalP"/>
    </source>
</evidence>
<accession>A0A3D4V9J9</accession>
<proteinExistence type="predicted"/>
<organism evidence="2 3">
    <name type="scientific">Gemmatimonas aurantiaca</name>
    <dbReference type="NCBI Taxonomy" id="173480"/>
    <lineage>
        <taxon>Bacteria</taxon>
        <taxon>Pseudomonadati</taxon>
        <taxon>Gemmatimonadota</taxon>
        <taxon>Gemmatimonadia</taxon>
        <taxon>Gemmatimonadales</taxon>
        <taxon>Gemmatimonadaceae</taxon>
        <taxon>Gemmatimonas</taxon>
    </lineage>
</organism>
<feature type="signal peptide" evidence="1">
    <location>
        <begin position="1"/>
        <end position="39"/>
    </location>
</feature>
<name>A0A3D4V9J9_9BACT</name>
<dbReference type="EMBL" id="DPIY01000010">
    <property type="protein sequence ID" value="HCT57803.1"/>
    <property type="molecule type" value="Genomic_DNA"/>
</dbReference>
<comment type="caution">
    <text evidence="2">The sequence shown here is derived from an EMBL/GenBank/DDBJ whole genome shotgun (WGS) entry which is preliminary data.</text>
</comment>
<dbReference type="AlphaFoldDB" id="A0A3D4V9J9"/>
<keyword evidence="1" id="KW-0732">Signal</keyword>
<evidence type="ECO:0000313" key="3">
    <source>
        <dbReference type="Proteomes" id="UP000264071"/>
    </source>
</evidence>
<feature type="chain" id="PRO_5017651629" evidence="1">
    <location>
        <begin position="40"/>
        <end position="154"/>
    </location>
</feature>